<feature type="region of interest" description="Disordered" evidence="6">
    <location>
        <begin position="633"/>
        <end position="708"/>
    </location>
</feature>
<evidence type="ECO:0000256" key="5">
    <source>
        <dbReference type="ARBA" id="ARBA00022840"/>
    </source>
</evidence>
<organism evidence="8 9">
    <name type="scientific">Pseudo-nitzschia multistriata</name>
    <dbReference type="NCBI Taxonomy" id="183589"/>
    <lineage>
        <taxon>Eukaryota</taxon>
        <taxon>Sar</taxon>
        <taxon>Stramenopiles</taxon>
        <taxon>Ochrophyta</taxon>
        <taxon>Bacillariophyta</taxon>
        <taxon>Bacillariophyceae</taxon>
        <taxon>Bacillariophycidae</taxon>
        <taxon>Bacillariales</taxon>
        <taxon>Bacillariaceae</taxon>
        <taxon>Pseudo-nitzschia</taxon>
    </lineage>
</organism>
<dbReference type="PANTHER" id="PTHR24058:SF124">
    <property type="entry name" value="PROTEIN KINASE SUPERFAMILY PROTEIN"/>
    <property type="match status" value="1"/>
</dbReference>
<dbReference type="PANTHER" id="PTHR24058">
    <property type="entry name" value="DUAL SPECIFICITY PROTEIN KINASE"/>
    <property type="match status" value="1"/>
</dbReference>
<dbReference type="SUPFAM" id="SSF56112">
    <property type="entry name" value="Protein kinase-like (PK-like)"/>
    <property type="match status" value="1"/>
</dbReference>
<dbReference type="InterPro" id="IPR011009">
    <property type="entry name" value="Kinase-like_dom_sf"/>
</dbReference>
<name>A0A448ZFL1_9STRA</name>
<evidence type="ECO:0000313" key="8">
    <source>
        <dbReference type="EMBL" id="VEU40771.1"/>
    </source>
</evidence>
<evidence type="ECO:0000256" key="1">
    <source>
        <dbReference type="ARBA" id="ARBA00022527"/>
    </source>
</evidence>
<dbReference type="Gene3D" id="1.10.510.10">
    <property type="entry name" value="Transferase(Phosphotransferase) domain 1"/>
    <property type="match status" value="1"/>
</dbReference>
<dbReference type="CDD" id="cd14133">
    <property type="entry name" value="PKc_DYRK_like"/>
    <property type="match status" value="1"/>
</dbReference>
<sequence length="1334" mass="148204">MANDETEEGAKSPIEETQTETPDEEEEQEQEKAKQQPQQKRFSFYDAQEVGGILGLSRSESPSPPVEEKPNPNRFNFYDPKLIAEADENAPNTHLNFQVQLQLERGDTKQQQKEILTVPETRDKVEDDNIVDSNIDANTDEILRSLQETEDQRKQILQPAASTLSSSLASSTPPMAATITGVDIAASTGVATAHATTTTDDCGSANHNLNIVNTNPYEDSIRTALDLLRKHKVSPPNSPSVGNVIDAVEQVDRYSVNMSDRDRTPKEHDRLLQHRSYDEDDNCVKAVDYVVQEAKWKSKQHKEVIARYANKLEEFKSALSPEDQLQVQLSTSYTQSYDEADGGDDRNESPPLLQEQMRGSDDDKDTSGRQSQSQSQLPNHIHRHIKASLTEDSTGLVSELSQYSHSNYPQRSYQTNLNSPYQQQAIIEEQVQKGVEKVLVAILEANKNRSVASGNSSCDGGSHSNGIAAIDNVSTNSGDNANDTLLKVLHELLPSSRSIDGTSINSHDGGVGFSTATITSKHSASVMSQGSSYANIPSRKSSVVDELLAEVEDNNGEHVDSATREGKISKSNIGLETIPPGSNVARYWMEGDEKKMTEDRGYSDEQEVIEMEPDPIISPTFDESGEDNNLKVTKSADIDTSNEVSDAVDDSLFESETSGECVSRSSDMSDEGDELDTTYDDHDGSYEDDDVESTHGARVLGPLSREAGGTTGVVLDLESDDSPSSTQDERQMGYFSSVANQGSSMLMSGGEQQILDNKRKEEILANYDVVGRTTNIHDEEATELMRTLCAHLLPFGVDQHSAGGQSIPVWDESNPNEPGYRIIRLSKSQLRRVECAFDAMITKLKHNSLDGVEAQFDPNFLRELEEAERLLDDEDNQNTSHVNAGTTVVNVMAKVQQPPLLATNKNEPATCPPHPEFPCVKSAGNGEMGDLEYFQLPIIFKSHVTGFEPTKDMKLEPGNIIAGQYLVECELGSAAFSTAYKCVDFSSEDNDVREEVCLKVIKNTKDFFDQSLDEIKILELLRQTGQCDENYILRVKTFFYYREHLIIVTELLRRNLFEFGKSIIDNDEEPYFTLPRLAYITRQCLIALRFVHNLGLVHSDVKPENILLGSYSRAQIKLIDFGSSCYLTDRQSSYIQSRSYRAPEVVLGLPYDGKIDVWSLGCVVAEMYTGEVTFQNDSIVSMLSRIEAYRGSFPRHMVAQGRQSNRFFTKSGLLYEVVGDSDDEEGASGNRIAPAPDDELSDCDSESEHTEFDVFQPKSTRLSSRLGFDEDLMDGYGDKNTPIERHIEQMFTDFVARLLTIDPDGRPTAEEALNHPYMVYAASLTDDEIKYPSS</sequence>
<reference evidence="8 9" key="1">
    <citation type="submission" date="2019-01" db="EMBL/GenBank/DDBJ databases">
        <authorList>
            <person name="Ferrante I. M."/>
        </authorList>
    </citation>
    <scope>NUCLEOTIDE SEQUENCE [LARGE SCALE GENOMIC DNA]</scope>
    <source>
        <strain evidence="8 9">B856</strain>
    </source>
</reference>
<dbReference type="SMART" id="SM00220">
    <property type="entry name" value="S_TKc"/>
    <property type="match status" value="1"/>
</dbReference>
<feature type="compositionally biased region" description="Acidic residues" evidence="6">
    <location>
        <begin position="1236"/>
        <end position="1245"/>
    </location>
</feature>
<dbReference type="InterPro" id="IPR050494">
    <property type="entry name" value="Ser_Thr_dual-spec_kinase"/>
</dbReference>
<feature type="compositionally biased region" description="Polar residues" evidence="6">
    <location>
        <begin position="368"/>
        <end position="378"/>
    </location>
</feature>
<dbReference type="Proteomes" id="UP000291116">
    <property type="component" value="Unassembled WGS sequence"/>
</dbReference>
<gene>
    <name evidence="8" type="ORF">PSNMU_V1.4_AUG-EV-PASAV3_0076700</name>
</gene>
<keyword evidence="2" id="KW-0808">Transferase</keyword>
<feature type="compositionally biased region" description="Polar residues" evidence="6">
    <location>
        <begin position="323"/>
        <end position="337"/>
    </location>
</feature>
<feature type="compositionally biased region" description="Acidic residues" evidence="6">
    <location>
        <begin position="17"/>
        <end position="29"/>
    </location>
</feature>
<evidence type="ECO:0000256" key="3">
    <source>
        <dbReference type="ARBA" id="ARBA00022741"/>
    </source>
</evidence>
<feature type="compositionally biased region" description="Basic and acidic residues" evidence="6">
    <location>
        <begin position="358"/>
        <end position="367"/>
    </location>
</feature>
<evidence type="ECO:0000256" key="6">
    <source>
        <dbReference type="SAM" id="MobiDB-lite"/>
    </source>
</evidence>
<dbReference type="GO" id="GO:0004674">
    <property type="term" value="F:protein serine/threonine kinase activity"/>
    <property type="evidence" value="ECO:0007669"/>
    <property type="project" value="UniProtKB-KW"/>
</dbReference>
<dbReference type="Pfam" id="PF00069">
    <property type="entry name" value="Pkinase"/>
    <property type="match status" value="1"/>
</dbReference>
<dbReference type="Gene3D" id="3.30.200.20">
    <property type="entry name" value="Phosphorylase Kinase, domain 1"/>
    <property type="match status" value="1"/>
</dbReference>
<evidence type="ECO:0000259" key="7">
    <source>
        <dbReference type="PROSITE" id="PS50011"/>
    </source>
</evidence>
<feature type="compositionally biased region" description="Acidic residues" evidence="6">
    <location>
        <begin position="668"/>
        <end position="678"/>
    </location>
</feature>
<proteinExistence type="predicted"/>
<feature type="region of interest" description="Disordered" evidence="6">
    <location>
        <begin position="1"/>
        <end position="73"/>
    </location>
</feature>
<feature type="compositionally biased region" description="Polar residues" evidence="6">
    <location>
        <begin position="654"/>
        <end position="666"/>
    </location>
</feature>
<dbReference type="PROSITE" id="PS50011">
    <property type="entry name" value="PROTEIN_KINASE_DOM"/>
    <property type="match status" value="1"/>
</dbReference>
<feature type="domain" description="Protein kinase" evidence="7">
    <location>
        <begin position="965"/>
        <end position="1318"/>
    </location>
</feature>
<dbReference type="InterPro" id="IPR000719">
    <property type="entry name" value="Prot_kinase_dom"/>
</dbReference>
<evidence type="ECO:0000256" key="4">
    <source>
        <dbReference type="ARBA" id="ARBA00022777"/>
    </source>
</evidence>
<keyword evidence="4" id="KW-0418">Kinase</keyword>
<keyword evidence="9" id="KW-1185">Reference proteome</keyword>
<evidence type="ECO:0000313" key="9">
    <source>
        <dbReference type="Proteomes" id="UP000291116"/>
    </source>
</evidence>
<dbReference type="GO" id="GO:0005524">
    <property type="term" value="F:ATP binding"/>
    <property type="evidence" value="ECO:0007669"/>
    <property type="project" value="UniProtKB-KW"/>
</dbReference>
<dbReference type="EMBL" id="CAACVS010000305">
    <property type="protein sequence ID" value="VEU40771.1"/>
    <property type="molecule type" value="Genomic_DNA"/>
</dbReference>
<keyword evidence="1" id="KW-0723">Serine/threonine-protein kinase</keyword>
<dbReference type="PROSITE" id="PS00108">
    <property type="entry name" value="PROTEIN_KINASE_ST"/>
    <property type="match status" value="1"/>
</dbReference>
<feature type="region of interest" description="Disordered" evidence="6">
    <location>
        <begin position="322"/>
        <end position="381"/>
    </location>
</feature>
<dbReference type="InterPro" id="IPR008271">
    <property type="entry name" value="Ser/Thr_kinase_AS"/>
</dbReference>
<protein>
    <recommendedName>
        <fullName evidence="7">Protein kinase domain-containing protein</fullName>
    </recommendedName>
</protein>
<keyword evidence="3" id="KW-0547">Nucleotide-binding</keyword>
<accession>A0A448ZFL1</accession>
<dbReference type="OrthoDB" id="9332038at2759"/>
<feature type="region of interest" description="Disordered" evidence="6">
    <location>
        <begin position="1220"/>
        <end position="1256"/>
    </location>
</feature>
<evidence type="ECO:0000256" key="2">
    <source>
        <dbReference type="ARBA" id="ARBA00022679"/>
    </source>
</evidence>
<keyword evidence="5" id="KW-0067">ATP-binding</keyword>